<accession>A0AAV3Y754</accession>
<comment type="caution">
    <text evidence="1">The sequence shown here is derived from an EMBL/GenBank/DDBJ whole genome shotgun (WGS) entry which is preliminary data.</text>
</comment>
<dbReference type="AlphaFoldDB" id="A0AAV3Y754"/>
<evidence type="ECO:0000313" key="2">
    <source>
        <dbReference type="Proteomes" id="UP000735302"/>
    </source>
</evidence>
<evidence type="ECO:0000313" key="1">
    <source>
        <dbReference type="EMBL" id="GFN79050.1"/>
    </source>
</evidence>
<dbReference type="Proteomes" id="UP000735302">
    <property type="component" value="Unassembled WGS sequence"/>
</dbReference>
<dbReference type="EMBL" id="BLXT01000641">
    <property type="protein sequence ID" value="GFN79050.1"/>
    <property type="molecule type" value="Genomic_DNA"/>
</dbReference>
<name>A0AAV3Y754_9GAST</name>
<keyword evidence="2" id="KW-1185">Reference proteome</keyword>
<sequence>MLINSTISDEDDIKYLLSIKLNEDCLENLFAAIRSKGRHRNKPDPQKCCFALRQVMVDKMLSSIRGTNCKKYLDTFYLNFTSSASEQPPTLQLLPLIHPQSQEQAQVINLVVSQGRRHCSTGECCCLDRGLHEQETDPCCMRAMWESIAS</sequence>
<protein>
    <submittedName>
        <fullName evidence="1">P element homolog (Lu-p1 element)</fullName>
    </submittedName>
</protein>
<gene>
    <name evidence="1" type="ORF">PoB_000555600</name>
</gene>
<proteinExistence type="predicted"/>
<reference evidence="1 2" key="1">
    <citation type="journal article" date="2021" name="Elife">
        <title>Chloroplast acquisition without the gene transfer in kleptoplastic sea slugs, Plakobranchus ocellatus.</title>
        <authorList>
            <person name="Maeda T."/>
            <person name="Takahashi S."/>
            <person name="Yoshida T."/>
            <person name="Shimamura S."/>
            <person name="Takaki Y."/>
            <person name="Nagai Y."/>
            <person name="Toyoda A."/>
            <person name="Suzuki Y."/>
            <person name="Arimoto A."/>
            <person name="Ishii H."/>
            <person name="Satoh N."/>
            <person name="Nishiyama T."/>
            <person name="Hasebe M."/>
            <person name="Maruyama T."/>
            <person name="Minagawa J."/>
            <person name="Obokata J."/>
            <person name="Shigenobu S."/>
        </authorList>
    </citation>
    <scope>NUCLEOTIDE SEQUENCE [LARGE SCALE GENOMIC DNA]</scope>
</reference>
<organism evidence="1 2">
    <name type="scientific">Plakobranchus ocellatus</name>
    <dbReference type="NCBI Taxonomy" id="259542"/>
    <lineage>
        <taxon>Eukaryota</taxon>
        <taxon>Metazoa</taxon>
        <taxon>Spiralia</taxon>
        <taxon>Lophotrochozoa</taxon>
        <taxon>Mollusca</taxon>
        <taxon>Gastropoda</taxon>
        <taxon>Heterobranchia</taxon>
        <taxon>Euthyneura</taxon>
        <taxon>Panpulmonata</taxon>
        <taxon>Sacoglossa</taxon>
        <taxon>Placobranchoidea</taxon>
        <taxon>Plakobranchidae</taxon>
        <taxon>Plakobranchus</taxon>
    </lineage>
</organism>